<proteinExistence type="predicted"/>
<dbReference type="EMBL" id="JAMYPJ010000006">
    <property type="protein sequence ID" value="MER8932612.1"/>
    <property type="molecule type" value="Genomic_DNA"/>
</dbReference>
<organism evidence="3 4">
    <name type="scientific">Mesorhizobium opportunistum</name>
    <dbReference type="NCBI Taxonomy" id="593909"/>
    <lineage>
        <taxon>Bacteria</taxon>
        <taxon>Pseudomonadati</taxon>
        <taxon>Pseudomonadota</taxon>
        <taxon>Alphaproteobacteria</taxon>
        <taxon>Hyphomicrobiales</taxon>
        <taxon>Phyllobacteriaceae</taxon>
        <taxon>Mesorhizobium</taxon>
    </lineage>
</organism>
<dbReference type="InterPro" id="IPR051317">
    <property type="entry name" value="Gfo/Idh/MocA_oxidoreduct"/>
</dbReference>
<protein>
    <submittedName>
        <fullName evidence="3">Gfo/Idh/MocA family oxidoreductase</fullName>
    </submittedName>
</protein>
<name>A0ABV1YC84_9HYPH</name>
<dbReference type="RefSeq" id="WP_287273496.1">
    <property type="nucleotide sequence ID" value="NZ_JAMYMY010000005.1"/>
</dbReference>
<dbReference type="SUPFAM" id="SSF55347">
    <property type="entry name" value="Glyceraldehyde-3-phosphate dehydrogenase-like, C-terminal domain"/>
    <property type="match status" value="1"/>
</dbReference>
<dbReference type="Pfam" id="PF22725">
    <property type="entry name" value="GFO_IDH_MocA_C3"/>
    <property type="match status" value="1"/>
</dbReference>
<dbReference type="PANTHER" id="PTHR43708:SF3">
    <property type="entry name" value="OXIDOREDUCTASE"/>
    <property type="match status" value="1"/>
</dbReference>
<dbReference type="Gene3D" id="3.30.360.10">
    <property type="entry name" value="Dihydrodipicolinate Reductase, domain 2"/>
    <property type="match status" value="1"/>
</dbReference>
<evidence type="ECO:0000259" key="1">
    <source>
        <dbReference type="Pfam" id="PF01408"/>
    </source>
</evidence>
<comment type="caution">
    <text evidence="3">The sequence shown here is derived from an EMBL/GenBank/DDBJ whole genome shotgun (WGS) entry which is preliminary data.</text>
</comment>
<accession>A0ABV1YC84</accession>
<dbReference type="Gene3D" id="3.40.50.720">
    <property type="entry name" value="NAD(P)-binding Rossmann-like Domain"/>
    <property type="match status" value="1"/>
</dbReference>
<evidence type="ECO:0000313" key="3">
    <source>
        <dbReference type="EMBL" id="MER8932612.1"/>
    </source>
</evidence>
<gene>
    <name evidence="3" type="ORF">NKI33_06510</name>
</gene>
<keyword evidence="4" id="KW-1185">Reference proteome</keyword>
<feature type="domain" description="Gfo/Idh/MocA-like oxidoreductase N-terminal" evidence="1">
    <location>
        <begin position="19"/>
        <end position="146"/>
    </location>
</feature>
<evidence type="ECO:0000313" key="4">
    <source>
        <dbReference type="Proteomes" id="UP001464387"/>
    </source>
</evidence>
<dbReference type="InterPro" id="IPR000683">
    <property type="entry name" value="Gfo/Idh/MocA-like_OxRdtase_N"/>
</dbReference>
<sequence>MSLVASDETRFPPITRRLRLGFVGGGRGALIGQVHAMGARLSNRWQAVAGALSSDPEIALASGRDWLLERVYTDYDEMAQREAALADGIEAVVISTPNWTHKNIAEAFLKKGIDVICDKPLTTMVEDALELVRLQRDTGLIVGVTYPYTSHAMVRQARELVLAGELGRVRQIHVEYMQDWATEPDDPNFKGARWRRDPQRMGRASATNDIGTHAFHLAHFVTGLEMVECRAEFHVCGAPKAMEDTAFVQTRYEGGVPGTLWVTQAAPGNYCGLRIRVYGDKAGLEWDQEKPEFLRFNRLNQPETVFVRGHGAGMVTQAERLITLPRGHPEALSDAWANLYTEFAIAIEARRNGKSVPAGLLNYPSVADGARGVKFVDACADSHEAGSVWRDCKLVI</sequence>
<dbReference type="InterPro" id="IPR055170">
    <property type="entry name" value="GFO_IDH_MocA-like_dom"/>
</dbReference>
<dbReference type="SUPFAM" id="SSF51735">
    <property type="entry name" value="NAD(P)-binding Rossmann-fold domains"/>
    <property type="match status" value="1"/>
</dbReference>
<dbReference type="PANTHER" id="PTHR43708">
    <property type="entry name" value="CONSERVED EXPRESSED OXIDOREDUCTASE (EUROFUNG)"/>
    <property type="match status" value="1"/>
</dbReference>
<reference evidence="3 4" key="1">
    <citation type="journal article" date="2024" name="Proc. Natl. Acad. Sci. U.S.A.">
        <title>The evolutionary genomics of adaptation to stress in wild rhizobium bacteria.</title>
        <authorList>
            <person name="Kehlet-Delgado H."/>
            <person name="Montoya A.P."/>
            <person name="Jensen K.T."/>
            <person name="Wendlandt C.E."/>
            <person name="Dexheimer C."/>
            <person name="Roberts M."/>
            <person name="Torres Martinez L."/>
            <person name="Friesen M.L."/>
            <person name="Griffitts J.S."/>
            <person name="Porter S.S."/>
        </authorList>
    </citation>
    <scope>NUCLEOTIDE SEQUENCE [LARGE SCALE GENOMIC DNA]</scope>
    <source>
        <strain evidence="3 4">M0729</strain>
    </source>
</reference>
<dbReference type="Pfam" id="PF01408">
    <property type="entry name" value="GFO_IDH_MocA"/>
    <property type="match status" value="1"/>
</dbReference>
<evidence type="ECO:0000259" key="2">
    <source>
        <dbReference type="Pfam" id="PF22725"/>
    </source>
</evidence>
<dbReference type="InterPro" id="IPR036291">
    <property type="entry name" value="NAD(P)-bd_dom_sf"/>
</dbReference>
<feature type="domain" description="GFO/IDH/MocA-like oxidoreductase" evidence="2">
    <location>
        <begin position="154"/>
        <end position="284"/>
    </location>
</feature>
<dbReference type="Proteomes" id="UP001464387">
    <property type="component" value="Unassembled WGS sequence"/>
</dbReference>